<evidence type="ECO:0000313" key="4">
    <source>
        <dbReference type="EMBL" id="MXQ67857.1"/>
    </source>
</evidence>
<accession>A0A6I4WCC7</accession>
<dbReference type="InterPro" id="IPR050109">
    <property type="entry name" value="HTH-type_TetR-like_transc_reg"/>
</dbReference>
<comment type="caution">
    <text evidence="4">The sequence shown here is derived from an EMBL/GenBank/DDBJ whole genome shotgun (WGS) entry which is preliminary data.</text>
</comment>
<evidence type="ECO:0000313" key="5">
    <source>
        <dbReference type="Proteomes" id="UP000431901"/>
    </source>
</evidence>
<dbReference type="PANTHER" id="PTHR30055:SF226">
    <property type="entry name" value="HTH-TYPE TRANSCRIPTIONAL REGULATOR PKSA"/>
    <property type="match status" value="1"/>
</dbReference>
<proteinExistence type="predicted"/>
<gene>
    <name evidence="4" type="ORF">GQ466_27935</name>
</gene>
<feature type="domain" description="HTH tetR-type" evidence="3">
    <location>
        <begin position="9"/>
        <end position="69"/>
    </location>
</feature>
<keyword evidence="5" id="KW-1185">Reference proteome</keyword>
<keyword evidence="1 2" id="KW-0238">DNA-binding</keyword>
<organism evidence="4 5">
    <name type="scientific">Actinomadura rayongensis</name>
    <dbReference type="NCBI Taxonomy" id="1429076"/>
    <lineage>
        <taxon>Bacteria</taxon>
        <taxon>Bacillati</taxon>
        <taxon>Actinomycetota</taxon>
        <taxon>Actinomycetes</taxon>
        <taxon>Streptosporangiales</taxon>
        <taxon>Thermomonosporaceae</taxon>
        <taxon>Actinomadura</taxon>
    </lineage>
</organism>
<evidence type="ECO:0000259" key="3">
    <source>
        <dbReference type="PROSITE" id="PS50977"/>
    </source>
</evidence>
<dbReference type="InterPro" id="IPR009057">
    <property type="entry name" value="Homeodomain-like_sf"/>
</dbReference>
<name>A0A6I4WCC7_9ACTN</name>
<reference evidence="4 5" key="1">
    <citation type="submission" date="2019-12" db="EMBL/GenBank/DDBJ databases">
        <title>Nocardia macrotermitis sp. nov. and Nocardia aurantia sp. nov., isolated from the gut of the fungus growing-termite Macrotermes natalensis.</title>
        <authorList>
            <person name="Christine B."/>
            <person name="Rene B."/>
        </authorList>
    </citation>
    <scope>NUCLEOTIDE SEQUENCE [LARGE SCALE GENOMIC DNA]</scope>
    <source>
        <strain evidence="4 5">DSM 102126</strain>
    </source>
</reference>
<evidence type="ECO:0000256" key="2">
    <source>
        <dbReference type="PROSITE-ProRule" id="PRU00335"/>
    </source>
</evidence>
<dbReference type="Pfam" id="PF00440">
    <property type="entry name" value="TetR_N"/>
    <property type="match status" value="1"/>
</dbReference>
<dbReference type="PRINTS" id="PR00455">
    <property type="entry name" value="HTHTETR"/>
</dbReference>
<dbReference type="AlphaFoldDB" id="A0A6I4WCC7"/>
<evidence type="ECO:0000256" key="1">
    <source>
        <dbReference type="ARBA" id="ARBA00023125"/>
    </source>
</evidence>
<dbReference type="Proteomes" id="UP000431901">
    <property type="component" value="Unassembled WGS sequence"/>
</dbReference>
<sequence>MSMSTDGRTDRRGLLIDAAAQLFAERPYDEVTTTEIARRAGVAYGLIAHHFANKRGLYLATVRAAADRLRAVHEAPPAGDTPAARLRDALTRHIAHIEANAGGYLTLTHSAQGTDVEVRGIIEEYRWQGALRVLAAVGVTEPVRPALRTAMRGWVAYLNEIIVDHLRHRELSRDDLAGLAIASLAASVRAAHAVDPAIGIDLELVDRIHPPVSAIGTARQDG</sequence>
<dbReference type="OrthoDB" id="8479950at2"/>
<dbReference type="GO" id="GO:0003700">
    <property type="term" value="F:DNA-binding transcription factor activity"/>
    <property type="evidence" value="ECO:0007669"/>
    <property type="project" value="TreeGrafter"/>
</dbReference>
<dbReference type="RefSeq" id="WP_161106049.1">
    <property type="nucleotide sequence ID" value="NZ_JBHLYI010000015.1"/>
</dbReference>
<dbReference type="InterPro" id="IPR001647">
    <property type="entry name" value="HTH_TetR"/>
</dbReference>
<protein>
    <submittedName>
        <fullName evidence="4">TetR family transcriptional regulator</fullName>
    </submittedName>
</protein>
<dbReference type="SUPFAM" id="SSF46689">
    <property type="entry name" value="Homeodomain-like"/>
    <property type="match status" value="1"/>
</dbReference>
<feature type="DNA-binding region" description="H-T-H motif" evidence="2">
    <location>
        <begin position="32"/>
        <end position="51"/>
    </location>
</feature>
<dbReference type="GO" id="GO:0000976">
    <property type="term" value="F:transcription cis-regulatory region binding"/>
    <property type="evidence" value="ECO:0007669"/>
    <property type="project" value="TreeGrafter"/>
</dbReference>
<dbReference type="PROSITE" id="PS50977">
    <property type="entry name" value="HTH_TETR_2"/>
    <property type="match status" value="1"/>
</dbReference>
<dbReference type="PANTHER" id="PTHR30055">
    <property type="entry name" value="HTH-TYPE TRANSCRIPTIONAL REGULATOR RUTR"/>
    <property type="match status" value="1"/>
</dbReference>
<dbReference type="EMBL" id="WUTW01000009">
    <property type="protein sequence ID" value="MXQ67857.1"/>
    <property type="molecule type" value="Genomic_DNA"/>
</dbReference>
<dbReference type="Gene3D" id="1.10.357.10">
    <property type="entry name" value="Tetracycline Repressor, domain 2"/>
    <property type="match status" value="1"/>
</dbReference>